<keyword evidence="8 12" id="KW-0472">Membrane</keyword>
<dbReference type="PANTHER" id="PTHR24061:SF504">
    <property type="entry name" value="EXTRACELLULAR CALCIUM-SENSING RECEPTOR ISOFORM X2-RELATED"/>
    <property type="match status" value="1"/>
</dbReference>
<dbReference type="InterPro" id="IPR000068">
    <property type="entry name" value="GPCR_3_Ca_sens_rcpt-rel"/>
</dbReference>
<evidence type="ECO:0000256" key="4">
    <source>
        <dbReference type="ARBA" id="ARBA00022692"/>
    </source>
</evidence>
<evidence type="ECO:0000256" key="11">
    <source>
        <dbReference type="ARBA" id="ARBA00023224"/>
    </source>
</evidence>
<dbReference type="GeneTree" id="ENSGT01150000286997"/>
<keyword evidence="10" id="KW-0325">Glycoprotein</keyword>
<dbReference type="Pfam" id="PF07562">
    <property type="entry name" value="NCD3G"/>
    <property type="match status" value="1"/>
</dbReference>
<evidence type="ECO:0000256" key="10">
    <source>
        <dbReference type="ARBA" id="ARBA00023180"/>
    </source>
</evidence>
<keyword evidence="7" id="KW-0297">G-protein coupled receptor</keyword>
<evidence type="ECO:0000313" key="16">
    <source>
        <dbReference type="Proteomes" id="UP000694620"/>
    </source>
</evidence>
<feature type="transmembrane region" description="Helical" evidence="12">
    <location>
        <begin position="725"/>
        <end position="750"/>
    </location>
</feature>
<keyword evidence="9" id="KW-0675">Receptor</keyword>
<feature type="transmembrane region" description="Helical" evidence="12">
    <location>
        <begin position="770"/>
        <end position="793"/>
    </location>
</feature>
<dbReference type="PANTHER" id="PTHR24061">
    <property type="entry name" value="CALCIUM-SENSING RECEPTOR-RELATED"/>
    <property type="match status" value="1"/>
</dbReference>
<dbReference type="GO" id="GO:0004930">
    <property type="term" value="F:G protein-coupled receptor activity"/>
    <property type="evidence" value="ECO:0007669"/>
    <property type="project" value="UniProtKB-KW"/>
</dbReference>
<dbReference type="SUPFAM" id="SSF53822">
    <property type="entry name" value="Periplasmic binding protein-like I"/>
    <property type="match status" value="1"/>
</dbReference>
<keyword evidence="16" id="KW-1185">Reference proteome</keyword>
<sequence length="884" mass="99110">MHFLFVWILFGFTSPLLSVENTENACVHQDLSDLPGFFADGDIVIGGLFPMHYRIAEPDQNLTYKPATPRCHGFDTRSFRWAQTMRLAIKDVNANPILLPKVQLGYKIHDSCATHVAALRATLSIFNEPKESSSKMCSVHSSLKMIIGDSGSSQSAVVSRLLQPFKIPMISYFSTCSCFGNRQEFPTFFRLVPSDDHQVKAIAKLVKYFGWKWVAAVSEDDDYGRYAFQGLFEEFRKIGVCVAYYEIIPKVYNRKRILEIVDVIKKSTAKVVISFAGEGELYPLFSEYAYQNITGIQWIASEAWVTASLFSPGEFYPSLGGIIGFAIRRGEIPGLKDFLLQVNPTLNPNNSLVKEFWSTMFGCSFYPLNVSDESGKMLPFCSGHESLEEKYSTYLDMSNTRVSYNVYKAGALRTAQLYILYTSHPLSSIHIVVKQYSEEGPAQLPTPYLQQYIQNVSFTIMGEKISFDQSGDPIASYDIINWQKGLDGNIKFVTVGRYDTSNGAGKELWIHEDAIIWTNHQTKASCERFSIKRNEKVPTSVCSESCHPGTRKGVRRGQPLCCFDCLPCTDGETSNQTDSIECTQCPSDFWSNAERTECIPKEIEFLAYDEIGASLTVIALFGACLTFGVLGIFLYYKSTPIVRVNNSELSFFILISLALCFLCSIAFIGEPADWSCMFRHTVFSVTFSLCISCILGKTVVVLMAFKATQPGSTIMKWFGPLQQRIMIFCCTFIQIIICAIWLISMPPFPVKNTKYNNSKIILECHVGSALAFWCVLGYIGVLACMCFVLAFLARKLPGNFNEAKYITFSMLIFCSVWLAFIPAYVSSPGKYTVAVEIFAILASSFGLLFCIFAPKCYIILLKPEKNTKKGILGKSNTNTYNAFN</sequence>
<evidence type="ECO:0000256" key="3">
    <source>
        <dbReference type="ARBA" id="ARBA00022475"/>
    </source>
</evidence>
<dbReference type="InterPro" id="IPR004073">
    <property type="entry name" value="GPCR_3_vmron_rcpt_2"/>
</dbReference>
<name>A0A8C4TLJ4_ERPCA</name>
<evidence type="ECO:0000256" key="6">
    <source>
        <dbReference type="ARBA" id="ARBA00022989"/>
    </source>
</evidence>
<dbReference type="Pfam" id="PF01094">
    <property type="entry name" value="ANF_receptor"/>
    <property type="match status" value="1"/>
</dbReference>
<evidence type="ECO:0000256" key="7">
    <source>
        <dbReference type="ARBA" id="ARBA00023040"/>
    </source>
</evidence>
<dbReference type="InterPro" id="IPR017978">
    <property type="entry name" value="GPCR_3_C"/>
</dbReference>
<dbReference type="Pfam" id="PF00003">
    <property type="entry name" value="7tm_3"/>
    <property type="match status" value="1"/>
</dbReference>
<evidence type="ECO:0000256" key="2">
    <source>
        <dbReference type="ARBA" id="ARBA00007242"/>
    </source>
</evidence>
<dbReference type="Proteomes" id="UP000694620">
    <property type="component" value="Unassembled WGS sequence"/>
</dbReference>
<dbReference type="FunFam" id="3.40.50.2300:FF:000016">
    <property type="entry name" value="Taste 1 receptor member 2"/>
    <property type="match status" value="1"/>
</dbReference>
<feature type="signal peptide" evidence="13">
    <location>
        <begin position="1"/>
        <end position="18"/>
    </location>
</feature>
<keyword evidence="5 13" id="KW-0732">Signal</keyword>
<dbReference type="Gene3D" id="3.40.50.2300">
    <property type="match status" value="2"/>
</dbReference>
<evidence type="ECO:0000256" key="1">
    <source>
        <dbReference type="ARBA" id="ARBA00004651"/>
    </source>
</evidence>
<keyword evidence="6 12" id="KW-1133">Transmembrane helix</keyword>
<dbReference type="GO" id="GO:0005886">
    <property type="term" value="C:plasma membrane"/>
    <property type="evidence" value="ECO:0007669"/>
    <property type="project" value="UniProtKB-SubCell"/>
</dbReference>
<feature type="transmembrane region" description="Helical" evidence="12">
    <location>
        <begin position="837"/>
        <end position="860"/>
    </location>
</feature>
<dbReference type="CDD" id="cd15283">
    <property type="entry name" value="7tmC_V2R_pheromone"/>
    <property type="match status" value="1"/>
</dbReference>
<organism evidence="15 16">
    <name type="scientific">Erpetoichthys calabaricus</name>
    <name type="common">Rope fish</name>
    <name type="synonym">Calamoichthys calabaricus</name>
    <dbReference type="NCBI Taxonomy" id="27687"/>
    <lineage>
        <taxon>Eukaryota</taxon>
        <taxon>Metazoa</taxon>
        <taxon>Chordata</taxon>
        <taxon>Craniata</taxon>
        <taxon>Vertebrata</taxon>
        <taxon>Euteleostomi</taxon>
        <taxon>Actinopterygii</taxon>
        <taxon>Polypteriformes</taxon>
        <taxon>Polypteridae</taxon>
        <taxon>Erpetoichthys</taxon>
    </lineage>
</organism>
<feature type="chain" id="PRO_5034960102" description="G-protein coupled receptors family 3 profile domain-containing protein" evidence="13">
    <location>
        <begin position="19"/>
        <end position="884"/>
    </location>
</feature>
<dbReference type="PRINTS" id="PR00248">
    <property type="entry name" value="GPCRMGR"/>
</dbReference>
<protein>
    <recommendedName>
        <fullName evidence="14">G-protein coupled receptors family 3 profile domain-containing protein</fullName>
    </recommendedName>
</protein>
<evidence type="ECO:0000313" key="15">
    <source>
        <dbReference type="Ensembl" id="ENSECRP00000032360.1"/>
    </source>
</evidence>
<dbReference type="InterPro" id="IPR017979">
    <property type="entry name" value="GPCR_3_CS"/>
</dbReference>
<evidence type="ECO:0000256" key="9">
    <source>
        <dbReference type="ARBA" id="ARBA00023170"/>
    </source>
</evidence>
<dbReference type="PRINTS" id="PR01535">
    <property type="entry name" value="VOMERONASL2R"/>
</dbReference>
<keyword evidence="11" id="KW-0807">Transducer</keyword>
<keyword evidence="4 12" id="KW-0812">Transmembrane</keyword>
<evidence type="ECO:0000256" key="8">
    <source>
        <dbReference type="ARBA" id="ARBA00023136"/>
    </source>
</evidence>
<accession>A0A8C4TLJ4</accession>
<evidence type="ECO:0000259" key="14">
    <source>
        <dbReference type="PROSITE" id="PS50259"/>
    </source>
</evidence>
<evidence type="ECO:0000256" key="12">
    <source>
        <dbReference type="SAM" id="Phobius"/>
    </source>
</evidence>
<dbReference type="Ensembl" id="ENSECRT00000033082.1">
    <property type="protein sequence ID" value="ENSECRP00000032360.1"/>
    <property type="gene ID" value="ENSECRG00000021923.1"/>
</dbReference>
<evidence type="ECO:0000256" key="5">
    <source>
        <dbReference type="ARBA" id="ARBA00022729"/>
    </source>
</evidence>
<feature type="transmembrane region" description="Helical" evidence="12">
    <location>
        <begin position="611"/>
        <end position="636"/>
    </location>
</feature>
<feature type="domain" description="G-protein coupled receptors family 3 profile" evidence="14">
    <location>
        <begin position="611"/>
        <end position="875"/>
    </location>
</feature>
<reference evidence="15" key="2">
    <citation type="submission" date="2025-09" db="UniProtKB">
        <authorList>
            <consortium name="Ensembl"/>
        </authorList>
    </citation>
    <scope>IDENTIFICATION</scope>
</reference>
<feature type="transmembrane region" description="Helical" evidence="12">
    <location>
        <begin position="681"/>
        <end position="705"/>
    </location>
</feature>
<dbReference type="InterPro" id="IPR000337">
    <property type="entry name" value="GPCR_3"/>
</dbReference>
<feature type="transmembrane region" description="Helical" evidence="12">
    <location>
        <begin position="648"/>
        <end position="669"/>
    </location>
</feature>
<dbReference type="Gene3D" id="2.10.50.30">
    <property type="entry name" value="GPCR, family 3, nine cysteines domain"/>
    <property type="match status" value="1"/>
</dbReference>
<dbReference type="InterPro" id="IPR011500">
    <property type="entry name" value="GPCR_3_9-Cys_dom"/>
</dbReference>
<comment type="subcellular location">
    <subcellularLocation>
        <location evidence="1">Cell membrane</location>
        <topology evidence="1">Multi-pass membrane protein</topology>
    </subcellularLocation>
</comment>
<dbReference type="InterPro" id="IPR038550">
    <property type="entry name" value="GPCR_3_9-Cys_sf"/>
</dbReference>
<reference evidence="15" key="1">
    <citation type="submission" date="2025-08" db="UniProtKB">
        <authorList>
            <consortium name="Ensembl"/>
        </authorList>
    </citation>
    <scope>IDENTIFICATION</scope>
</reference>
<dbReference type="InterPro" id="IPR001828">
    <property type="entry name" value="ANF_lig-bd_rcpt"/>
</dbReference>
<dbReference type="PROSITE" id="PS50259">
    <property type="entry name" value="G_PROTEIN_RECEP_F3_4"/>
    <property type="match status" value="1"/>
</dbReference>
<dbReference type="AlphaFoldDB" id="A0A8C4TLJ4"/>
<feature type="transmembrane region" description="Helical" evidence="12">
    <location>
        <begin position="805"/>
        <end position="825"/>
    </location>
</feature>
<dbReference type="FunFam" id="2.10.50.30:FF:000002">
    <property type="entry name" value="Vomeronasal 2 receptor, h1"/>
    <property type="match status" value="1"/>
</dbReference>
<evidence type="ECO:0000256" key="13">
    <source>
        <dbReference type="SAM" id="SignalP"/>
    </source>
</evidence>
<comment type="similarity">
    <text evidence="2">Belongs to the G-protein coupled receptor 3 family.</text>
</comment>
<dbReference type="PROSITE" id="PS00981">
    <property type="entry name" value="G_PROTEIN_RECEP_F3_3"/>
    <property type="match status" value="1"/>
</dbReference>
<keyword evidence="3" id="KW-1003">Cell membrane</keyword>
<proteinExistence type="inferred from homology"/>
<dbReference type="InterPro" id="IPR028082">
    <property type="entry name" value="Peripla_BP_I"/>
</dbReference>